<evidence type="ECO:0000313" key="1">
    <source>
        <dbReference type="EMBL" id="KAL1122756.1"/>
    </source>
</evidence>
<gene>
    <name evidence="1" type="ORF">AAG570_003083</name>
</gene>
<organism evidence="1 2">
    <name type="scientific">Ranatra chinensis</name>
    <dbReference type="NCBI Taxonomy" id="642074"/>
    <lineage>
        <taxon>Eukaryota</taxon>
        <taxon>Metazoa</taxon>
        <taxon>Ecdysozoa</taxon>
        <taxon>Arthropoda</taxon>
        <taxon>Hexapoda</taxon>
        <taxon>Insecta</taxon>
        <taxon>Pterygota</taxon>
        <taxon>Neoptera</taxon>
        <taxon>Paraneoptera</taxon>
        <taxon>Hemiptera</taxon>
        <taxon>Heteroptera</taxon>
        <taxon>Panheteroptera</taxon>
        <taxon>Nepomorpha</taxon>
        <taxon>Nepidae</taxon>
        <taxon>Ranatrinae</taxon>
        <taxon>Ranatra</taxon>
    </lineage>
</organism>
<protein>
    <submittedName>
        <fullName evidence="1">Uncharacterized protein</fullName>
    </submittedName>
</protein>
<reference evidence="1 2" key="1">
    <citation type="submission" date="2024-07" db="EMBL/GenBank/DDBJ databases">
        <title>Chromosome-level genome assembly of the water stick insect Ranatra chinensis (Heteroptera: Nepidae).</title>
        <authorList>
            <person name="Liu X."/>
        </authorList>
    </citation>
    <scope>NUCLEOTIDE SEQUENCE [LARGE SCALE GENOMIC DNA]</scope>
    <source>
        <strain evidence="1">Cailab_2021Rc</strain>
        <tissue evidence="1">Muscle</tissue>
    </source>
</reference>
<comment type="caution">
    <text evidence="1">The sequence shown here is derived from an EMBL/GenBank/DDBJ whole genome shotgun (WGS) entry which is preliminary data.</text>
</comment>
<dbReference type="EMBL" id="JBFDAA010000013">
    <property type="protein sequence ID" value="KAL1122756.1"/>
    <property type="molecule type" value="Genomic_DNA"/>
</dbReference>
<dbReference type="AlphaFoldDB" id="A0ABD0Y5T2"/>
<proteinExistence type="predicted"/>
<sequence>MFYENKKRETTEIGTEKGVGEVERPGRAYATIVLIVIRAASTSSGWMPDVDILQEKAESVACSCERHTPHSAKSNKLLNYQRSSGLSEFLLFNTNKNTLVEESFCKGFRINVDDRLLGIGWWSSGTGDRSERCPAFHFPPGDSERQLAAGFPTGVQNWTSREDRTVMTVTMDGKFATLSTLYELKRGRKSRCKRFLANAFHLRQTEGRFASSPDLSSGRWGTGGPRAHSISACVGQVTRCALQILASTGGGRAGDELPQRLPISGSFNPGLGAVWGRLCRRAGAPPRVKRLHGGFSVVYYNRVRLKPLPVTARLLHTVTGDQRPLSTWQNGVELYCDYPQLLKLKMATKRHLNVLPEQQAGDDGNWYAQFAIL</sequence>
<dbReference type="Proteomes" id="UP001558652">
    <property type="component" value="Unassembled WGS sequence"/>
</dbReference>
<evidence type="ECO:0000313" key="2">
    <source>
        <dbReference type="Proteomes" id="UP001558652"/>
    </source>
</evidence>
<accession>A0ABD0Y5T2</accession>
<name>A0ABD0Y5T2_9HEMI</name>
<keyword evidence="2" id="KW-1185">Reference proteome</keyword>